<dbReference type="AlphaFoldDB" id="A0AAV1TD20"/>
<dbReference type="SUPFAM" id="SSF55961">
    <property type="entry name" value="Bet v1-like"/>
    <property type="match status" value="1"/>
</dbReference>
<evidence type="ECO:0000313" key="4">
    <source>
        <dbReference type="Proteomes" id="UP001162060"/>
    </source>
</evidence>
<comment type="caution">
    <text evidence="3">The sequence shown here is derived from an EMBL/GenBank/DDBJ whole genome shotgun (WGS) entry which is preliminary data.</text>
</comment>
<feature type="compositionally biased region" description="Basic and acidic residues" evidence="1">
    <location>
        <begin position="1"/>
        <end position="19"/>
    </location>
</feature>
<dbReference type="GO" id="GO:0008289">
    <property type="term" value="F:lipid binding"/>
    <property type="evidence" value="ECO:0007669"/>
    <property type="project" value="InterPro"/>
</dbReference>
<feature type="domain" description="START" evidence="2">
    <location>
        <begin position="57"/>
        <end position="241"/>
    </location>
</feature>
<dbReference type="Gene3D" id="3.30.530.20">
    <property type="match status" value="1"/>
</dbReference>
<protein>
    <recommendedName>
        <fullName evidence="2">START domain-containing protein</fullName>
    </recommendedName>
</protein>
<dbReference type="CDD" id="cd00177">
    <property type="entry name" value="START"/>
    <property type="match status" value="1"/>
</dbReference>
<dbReference type="PANTHER" id="PTHR19308">
    <property type="entry name" value="PHOSPHATIDYLCHOLINE TRANSFER PROTEIN"/>
    <property type="match status" value="1"/>
</dbReference>
<dbReference type="EMBL" id="CAKLBY020000045">
    <property type="protein sequence ID" value="CAK7917091.1"/>
    <property type="molecule type" value="Genomic_DNA"/>
</dbReference>
<dbReference type="Proteomes" id="UP001162060">
    <property type="component" value="Unassembled WGS sequence"/>
</dbReference>
<dbReference type="InterPro" id="IPR051213">
    <property type="entry name" value="START_lipid_transfer"/>
</dbReference>
<dbReference type="GO" id="GO:0005737">
    <property type="term" value="C:cytoplasm"/>
    <property type="evidence" value="ECO:0007669"/>
    <property type="project" value="UniProtKB-ARBA"/>
</dbReference>
<accession>A0AAV1TD20</accession>
<dbReference type="PROSITE" id="PS50848">
    <property type="entry name" value="START"/>
    <property type="match status" value="1"/>
</dbReference>
<dbReference type="InterPro" id="IPR023393">
    <property type="entry name" value="START-like_dom_sf"/>
</dbReference>
<sequence>MNFLTKHIETASKEPERTNSEAAAFPTADDVDFEAFGKENIQILLDRHTGDDKVTTWELVDDSNGTKVWRGAVQHCDWCPFRAACRINADKSVVEQVLLDPHRTLELDEMMEGIATLRDVGKQNSLAFRQITSKGQFPIYGREFLVVTYATTLEDGRVVIATRSVNVADVPPLEGYVRANIYVSGYIIEEVKETNGDVYCVVTLVAHADLAGSIPSSIINMLGTSSTVKVLKNLEKIVTTK</sequence>
<dbReference type="InterPro" id="IPR002913">
    <property type="entry name" value="START_lipid-bd_dom"/>
</dbReference>
<feature type="region of interest" description="Disordered" evidence="1">
    <location>
        <begin position="1"/>
        <end position="22"/>
    </location>
</feature>
<name>A0AAV1TD20_9STRA</name>
<evidence type="ECO:0000259" key="2">
    <source>
        <dbReference type="PROSITE" id="PS50848"/>
    </source>
</evidence>
<dbReference type="Pfam" id="PF01852">
    <property type="entry name" value="START"/>
    <property type="match status" value="1"/>
</dbReference>
<gene>
    <name evidence="3" type="ORF">PM001_LOCUS5529</name>
</gene>
<reference evidence="3" key="1">
    <citation type="submission" date="2024-01" db="EMBL/GenBank/DDBJ databases">
        <authorList>
            <person name="Webb A."/>
        </authorList>
    </citation>
    <scope>NUCLEOTIDE SEQUENCE</scope>
    <source>
        <strain evidence="3">Pm1</strain>
    </source>
</reference>
<proteinExistence type="predicted"/>
<dbReference type="SMART" id="SM00234">
    <property type="entry name" value="START"/>
    <property type="match status" value="1"/>
</dbReference>
<dbReference type="FunFam" id="3.30.530.20:FF:000044">
    <property type="entry name" value="Uncharacterized protein"/>
    <property type="match status" value="1"/>
</dbReference>
<dbReference type="PANTHER" id="PTHR19308:SF14">
    <property type="entry name" value="START DOMAIN-CONTAINING PROTEIN"/>
    <property type="match status" value="1"/>
</dbReference>
<organism evidence="3 4">
    <name type="scientific">Peronospora matthiolae</name>
    <dbReference type="NCBI Taxonomy" id="2874970"/>
    <lineage>
        <taxon>Eukaryota</taxon>
        <taxon>Sar</taxon>
        <taxon>Stramenopiles</taxon>
        <taxon>Oomycota</taxon>
        <taxon>Peronosporomycetes</taxon>
        <taxon>Peronosporales</taxon>
        <taxon>Peronosporaceae</taxon>
        <taxon>Peronospora</taxon>
    </lineage>
</organism>
<evidence type="ECO:0000313" key="3">
    <source>
        <dbReference type="EMBL" id="CAK7917091.1"/>
    </source>
</evidence>
<evidence type="ECO:0000256" key="1">
    <source>
        <dbReference type="SAM" id="MobiDB-lite"/>
    </source>
</evidence>